<protein>
    <submittedName>
        <fullName evidence="1">Phenylacetate-CoA oxygenase subunit PaaC</fullName>
        <ecNumber evidence="1">1.14.13.149</ecNumber>
    </submittedName>
</protein>
<dbReference type="KEGG" id="naci:NUH88_01125"/>
<dbReference type="InterPro" id="IPR009078">
    <property type="entry name" value="Ferritin-like_SF"/>
</dbReference>
<dbReference type="GO" id="GO:0005829">
    <property type="term" value="C:cytosol"/>
    <property type="evidence" value="ECO:0007669"/>
    <property type="project" value="TreeGrafter"/>
</dbReference>
<dbReference type="InterPro" id="IPR012347">
    <property type="entry name" value="Ferritin-like"/>
</dbReference>
<dbReference type="EC" id="1.14.13.149" evidence="1"/>
<organism evidence="1 2">
    <name type="scientific">Nisaea acidiphila</name>
    <dbReference type="NCBI Taxonomy" id="1862145"/>
    <lineage>
        <taxon>Bacteria</taxon>
        <taxon>Pseudomonadati</taxon>
        <taxon>Pseudomonadota</taxon>
        <taxon>Alphaproteobacteria</taxon>
        <taxon>Rhodospirillales</taxon>
        <taxon>Thalassobaculaceae</taxon>
        <taxon>Nisaea</taxon>
    </lineage>
</organism>
<dbReference type="PANTHER" id="PTHR30458">
    <property type="entry name" value="PHENYLACETIC ACID DEGRADATION PROTEIN PAA"/>
    <property type="match status" value="1"/>
</dbReference>
<dbReference type="InterPro" id="IPR011882">
    <property type="entry name" value="PaaC"/>
</dbReference>
<accession>A0A9J7AT02</accession>
<keyword evidence="2" id="KW-1185">Reference proteome</keyword>
<dbReference type="Pfam" id="PF05138">
    <property type="entry name" value="PaaA_PaaC"/>
    <property type="match status" value="1"/>
</dbReference>
<dbReference type="InterPro" id="IPR007814">
    <property type="entry name" value="PaaA_PaaC"/>
</dbReference>
<dbReference type="GO" id="GO:0010124">
    <property type="term" value="P:phenylacetate catabolic process"/>
    <property type="evidence" value="ECO:0007669"/>
    <property type="project" value="InterPro"/>
</dbReference>
<dbReference type="EMBL" id="CP102480">
    <property type="protein sequence ID" value="UUX50302.1"/>
    <property type="molecule type" value="Genomic_DNA"/>
</dbReference>
<evidence type="ECO:0000313" key="2">
    <source>
        <dbReference type="Proteomes" id="UP001060336"/>
    </source>
</evidence>
<evidence type="ECO:0000313" key="1">
    <source>
        <dbReference type="EMBL" id="UUX50302.1"/>
    </source>
</evidence>
<reference evidence="1" key="1">
    <citation type="submission" date="2022-08" db="EMBL/GenBank/DDBJ databases">
        <title>Nisaea acidiphila sp. nov., isolated from a marine algal debris and emended description of the genus Nisaea Urios et al. 2008.</title>
        <authorList>
            <person name="Kwon K."/>
        </authorList>
    </citation>
    <scope>NUCLEOTIDE SEQUENCE</scope>
    <source>
        <strain evidence="1">MEBiC11861</strain>
    </source>
</reference>
<dbReference type="Proteomes" id="UP001060336">
    <property type="component" value="Chromosome"/>
</dbReference>
<dbReference type="Gene3D" id="1.20.1260.10">
    <property type="match status" value="1"/>
</dbReference>
<dbReference type="PANTHER" id="PTHR30458:SF0">
    <property type="entry name" value="1,2-PHENYLACETYL-COA EPOXIDASE, SUBUNIT C"/>
    <property type="match status" value="1"/>
</dbReference>
<dbReference type="PIRSF" id="PIRSF037834">
    <property type="entry name" value="PA_CoA_Oase3"/>
    <property type="match status" value="1"/>
</dbReference>
<dbReference type="FunFam" id="1.20.1260.10:FF:000012">
    <property type="entry name" value="1,2-phenylacetyl-CoA epoxidase, subunit C"/>
    <property type="match status" value="1"/>
</dbReference>
<dbReference type="GO" id="GO:0097266">
    <property type="term" value="F:phenylacetyl-CoA 1,2-epoxidase activity"/>
    <property type="evidence" value="ECO:0007669"/>
    <property type="project" value="UniProtKB-EC"/>
</dbReference>
<proteinExistence type="predicted"/>
<dbReference type="InterPro" id="IPR052703">
    <property type="entry name" value="Aromatic_CoA_ox/epox"/>
</dbReference>
<gene>
    <name evidence="1" type="primary">paaC</name>
    <name evidence="1" type="ORF">NUH88_01125</name>
</gene>
<sequence>MSVEAQREALFEYLLRLGDNALILGHRLSEWCGKGPVLEEDIALSNIALDLVGQANLWLEFAATVEGGERSADELAFKRDVLDWRNFLLAEQPNGDFAQTIVRQFLFDCFHVELLQALTKSANHEIAGIAEKALKEALYHRRHSGQWVIRLGDGTEESHARVQGALDALWGYTRELFDGDAIDEMMMQAGIAPDPGDFETNWKNAVGAVLAEATLTVPAGDWSIGGGKKGVHSEHLGFLLAEMQFLPRAYPDAQW</sequence>
<dbReference type="SUPFAM" id="SSF47240">
    <property type="entry name" value="Ferritin-like"/>
    <property type="match status" value="1"/>
</dbReference>
<name>A0A9J7AT02_9PROT</name>
<keyword evidence="1" id="KW-0560">Oxidoreductase</keyword>
<dbReference type="RefSeq" id="WP_257769440.1">
    <property type="nucleotide sequence ID" value="NZ_CP102480.1"/>
</dbReference>
<dbReference type="AlphaFoldDB" id="A0A9J7AT02"/>
<dbReference type="NCBIfam" id="TIGR02158">
    <property type="entry name" value="PA_CoA_Oxy3"/>
    <property type="match status" value="1"/>
</dbReference>